<dbReference type="NCBIfam" id="TIGR00003">
    <property type="entry name" value="copper ion binding protein"/>
    <property type="match status" value="1"/>
</dbReference>
<keyword evidence="11 15" id="KW-1133">Transmembrane helix</keyword>
<keyword evidence="4" id="KW-0813">Transport</keyword>
<dbReference type="PANTHER" id="PTHR46594">
    <property type="entry name" value="P-TYPE CATION-TRANSPORTING ATPASE"/>
    <property type="match status" value="1"/>
</dbReference>
<dbReference type="InterPro" id="IPR036163">
    <property type="entry name" value="HMA_dom_sf"/>
</dbReference>
<dbReference type="GO" id="GO:0005524">
    <property type="term" value="F:ATP binding"/>
    <property type="evidence" value="ECO:0007669"/>
    <property type="project" value="UniProtKB-UniRule"/>
</dbReference>
<dbReference type="InterPro" id="IPR023214">
    <property type="entry name" value="HAD_sf"/>
</dbReference>
<evidence type="ECO:0000256" key="12">
    <source>
        <dbReference type="ARBA" id="ARBA00023008"/>
    </source>
</evidence>
<dbReference type="Pfam" id="PF00702">
    <property type="entry name" value="Hydrolase"/>
    <property type="match status" value="1"/>
</dbReference>
<sequence length="949" mass="101532">MKKRGGGGGFGSKQPALTMVENIPLVSFPASSSSSNEDDETEVEEKRLADGPSSMMNPTTRTTVTRRLQQIIRLHVRGMTCSACSGTVEGVLSSIHGVEKAAVSLTTGRAVVEFASSLKQNISDFEALLVSSLEDVGFEAEVEKETSIANIFLSVEGMTCSACTSAVEHALNDTPGVLSASVALLPRGSAKVSFDSTATGPRTIISAVEDCGFECNLLFVGDGKEGGSKKRKSEAEEYWSLLISALMYTVPIILINIAFTHADLLKNFIKTQILDVKISTYMQWALATPVQFVVGRRFYTGAYKSLRHGSANMDVLVAMATNVAYFASVFTIFHCITIGHNYGKTFFDTSSMLITFILLGKYLESSAKKKTSDAVTKLLQLVPSETILLTLNKDGTSYSEKVISATLIHRGDILKVMPGARIAADGVLLDSELAYVDESMLSGESMPIKKCGKDTITGGTLNAGAAFLMRADKIGSETSLFQIVTLVENAQLAKAPIQAAADSISNVFVPFVIIVSAFTFFMWYYAGAQNKYPESWLPENESRFIFAMLFGISVLVTACPCALGLATPTAVMVGTGVGASNGILIKGADGLERAAKVNKVLFDKTGTLTQGKPKVLELRVFSSTYSQQQLAEIVAVAEKDSEHPLAHSFVKYADETTKSNDEPNKDKVISSQVIPGEGLRCVMESGISVHIGNEKLVGGAENIPHEARKFAGEHQSEAHTVVFVSINNAVEGVFAVSDPIKPEAAGVVAMLARMHIECAIVTGDNIETAKAIASECGIQNVYARMSPKDKAEKIAEMKNTNPDAVIAMVGDGINDAPALASADVGIAIGCGTEVAIEAADFVLMKSDLEDVAVSLDIARETFRKIKMNYIWALGYNIIAIPWAAGAFYSRTMFQLPPWAAAALMALSSVSVVYSSLSLRSYKRPIATSLSAIRISGKSIELDSISSDYQ</sequence>
<dbReference type="InterPro" id="IPR001757">
    <property type="entry name" value="P_typ_ATPase"/>
</dbReference>
<organism evidence="18 19">
    <name type="scientific">Bathycoccus prasinos</name>
    <dbReference type="NCBI Taxonomy" id="41875"/>
    <lineage>
        <taxon>Eukaryota</taxon>
        <taxon>Viridiplantae</taxon>
        <taxon>Chlorophyta</taxon>
        <taxon>Mamiellophyceae</taxon>
        <taxon>Mamiellales</taxon>
        <taxon>Bathycoccaceae</taxon>
        <taxon>Bathycoccus</taxon>
    </lineage>
</organism>
<feature type="region of interest" description="Disordered" evidence="16">
    <location>
        <begin position="28"/>
        <end position="59"/>
    </location>
</feature>
<keyword evidence="8 15" id="KW-0547">Nucleotide-binding</keyword>
<dbReference type="SUPFAM" id="SSF81665">
    <property type="entry name" value="Calcium ATPase, transmembrane domain M"/>
    <property type="match status" value="1"/>
</dbReference>
<gene>
    <name evidence="18" type="ORF">Bathy03g04520</name>
</gene>
<keyword evidence="19" id="KW-1185">Reference proteome</keyword>
<dbReference type="InterPro" id="IPR023298">
    <property type="entry name" value="ATPase_P-typ_TM_dom_sf"/>
</dbReference>
<evidence type="ECO:0000256" key="14">
    <source>
        <dbReference type="ARBA" id="ARBA00023136"/>
    </source>
</evidence>
<keyword evidence="5 15" id="KW-0812">Transmembrane</keyword>
<feature type="transmembrane region" description="Helical" evidence="15">
    <location>
        <begin position="315"/>
        <end position="339"/>
    </location>
</feature>
<dbReference type="InterPro" id="IPR059000">
    <property type="entry name" value="ATPase_P-type_domA"/>
</dbReference>
<dbReference type="NCBIfam" id="TIGR01525">
    <property type="entry name" value="ATPase-IB_hvy"/>
    <property type="match status" value="1"/>
</dbReference>
<dbReference type="InterPro" id="IPR027256">
    <property type="entry name" value="P-typ_ATPase_IB"/>
</dbReference>
<keyword evidence="12" id="KW-0186">Copper</keyword>
<reference evidence="18 19" key="1">
    <citation type="submission" date="2011-10" db="EMBL/GenBank/DDBJ databases">
        <authorList>
            <person name="Genoscope - CEA"/>
        </authorList>
    </citation>
    <scope>NUCLEOTIDE SEQUENCE [LARGE SCALE GENOMIC DNA]</scope>
    <source>
        <strain evidence="18 19">RCC 1105</strain>
    </source>
</reference>
<dbReference type="Pfam" id="PF00122">
    <property type="entry name" value="E1-E2_ATPase"/>
    <property type="match status" value="1"/>
</dbReference>
<dbReference type="SFLD" id="SFLDF00027">
    <property type="entry name" value="p-type_atpase"/>
    <property type="match status" value="1"/>
</dbReference>
<dbReference type="InterPro" id="IPR006121">
    <property type="entry name" value="HMA_dom"/>
</dbReference>
<dbReference type="FunFam" id="2.70.150.10:FF:000002">
    <property type="entry name" value="Copper-transporting ATPase 1, putative"/>
    <property type="match status" value="1"/>
</dbReference>
<dbReference type="SFLD" id="SFLDG00002">
    <property type="entry name" value="C1.7:_P-type_atpase_like"/>
    <property type="match status" value="1"/>
</dbReference>
<dbReference type="SUPFAM" id="SSF56784">
    <property type="entry name" value="HAD-like"/>
    <property type="match status" value="1"/>
</dbReference>
<dbReference type="InterPro" id="IPR036412">
    <property type="entry name" value="HAD-like_sf"/>
</dbReference>
<dbReference type="STRING" id="41875.K8ET80"/>
<dbReference type="NCBIfam" id="TIGR01494">
    <property type="entry name" value="ATPase_P-type"/>
    <property type="match status" value="1"/>
</dbReference>
<dbReference type="Gene3D" id="3.40.50.1000">
    <property type="entry name" value="HAD superfamily/HAD-like"/>
    <property type="match status" value="1"/>
</dbReference>
<evidence type="ECO:0000256" key="6">
    <source>
        <dbReference type="ARBA" id="ARBA00022723"/>
    </source>
</evidence>
<dbReference type="KEGG" id="bpg:Bathy03g04520"/>
<name>K8ET80_9CHLO</name>
<keyword evidence="13" id="KW-0406">Ion transport</keyword>
<evidence type="ECO:0000259" key="17">
    <source>
        <dbReference type="PROSITE" id="PS50846"/>
    </source>
</evidence>
<evidence type="ECO:0000256" key="16">
    <source>
        <dbReference type="SAM" id="MobiDB-lite"/>
    </source>
</evidence>
<dbReference type="PRINTS" id="PR00942">
    <property type="entry name" value="CUATPASEI"/>
</dbReference>
<dbReference type="FunFam" id="3.30.70.100:FF:000001">
    <property type="entry name" value="ATPase copper transporting beta"/>
    <property type="match status" value="2"/>
</dbReference>
<evidence type="ECO:0000256" key="9">
    <source>
        <dbReference type="ARBA" id="ARBA00022840"/>
    </source>
</evidence>
<dbReference type="EC" id="7.2.2.8" evidence="3"/>
<dbReference type="Gene3D" id="2.70.150.10">
    <property type="entry name" value="Calcium-transporting ATPase, cytoplasmic transduction domain A"/>
    <property type="match status" value="1"/>
</dbReference>
<feature type="transmembrane region" description="Helical" evidence="15">
    <location>
        <begin position="238"/>
        <end position="258"/>
    </location>
</feature>
<feature type="domain" description="HMA" evidence="17">
    <location>
        <begin position="70"/>
        <end position="141"/>
    </location>
</feature>
<evidence type="ECO:0000256" key="5">
    <source>
        <dbReference type="ARBA" id="ARBA00022692"/>
    </source>
</evidence>
<dbReference type="InterPro" id="IPR023299">
    <property type="entry name" value="ATPase_P-typ_cyto_dom_N"/>
</dbReference>
<feature type="transmembrane region" description="Helical" evidence="15">
    <location>
        <begin position="507"/>
        <end position="525"/>
    </location>
</feature>
<dbReference type="GO" id="GO:0016887">
    <property type="term" value="F:ATP hydrolysis activity"/>
    <property type="evidence" value="ECO:0007669"/>
    <property type="project" value="InterPro"/>
</dbReference>
<dbReference type="SUPFAM" id="SSF55008">
    <property type="entry name" value="HMA, heavy metal-associated domain"/>
    <property type="match status" value="2"/>
</dbReference>
<keyword evidence="10" id="KW-1278">Translocase</keyword>
<dbReference type="SFLD" id="SFLDS00003">
    <property type="entry name" value="Haloacid_Dehalogenase"/>
    <property type="match status" value="1"/>
</dbReference>
<dbReference type="InterPro" id="IPR017969">
    <property type="entry name" value="Heavy-metal-associated_CS"/>
</dbReference>
<dbReference type="InterPro" id="IPR008250">
    <property type="entry name" value="ATPase_P-typ_transduc_dom_A_sf"/>
</dbReference>
<dbReference type="GO" id="GO:0005507">
    <property type="term" value="F:copper ion binding"/>
    <property type="evidence" value="ECO:0007669"/>
    <property type="project" value="InterPro"/>
</dbReference>
<dbReference type="OrthoDB" id="432719at2759"/>
<accession>K8ET80</accession>
<feature type="transmembrane region" description="Helical" evidence="15">
    <location>
        <begin position="545"/>
        <end position="566"/>
    </location>
</feature>
<protein>
    <recommendedName>
        <fullName evidence="3">P-type Cu(+) transporter</fullName>
        <ecNumber evidence="3">7.2.2.8</ecNumber>
    </recommendedName>
</protein>
<evidence type="ECO:0000256" key="1">
    <source>
        <dbReference type="ARBA" id="ARBA00004370"/>
    </source>
</evidence>
<evidence type="ECO:0000256" key="4">
    <source>
        <dbReference type="ARBA" id="ARBA00022448"/>
    </source>
</evidence>
<evidence type="ECO:0000256" key="13">
    <source>
        <dbReference type="ARBA" id="ARBA00023065"/>
    </source>
</evidence>
<dbReference type="eggNOG" id="KOG0207">
    <property type="taxonomic scope" value="Eukaryota"/>
</dbReference>
<evidence type="ECO:0000313" key="19">
    <source>
        <dbReference type="Proteomes" id="UP000198341"/>
    </source>
</evidence>
<keyword evidence="14 15" id="KW-0472">Membrane</keyword>
<evidence type="ECO:0000256" key="11">
    <source>
        <dbReference type="ARBA" id="ARBA00022989"/>
    </source>
</evidence>
<feature type="transmembrane region" description="Helical" evidence="15">
    <location>
        <begin position="895"/>
        <end position="916"/>
    </location>
</feature>
<evidence type="ECO:0000313" key="18">
    <source>
        <dbReference type="EMBL" id="CCO15655.1"/>
    </source>
</evidence>
<dbReference type="Gene3D" id="3.30.70.100">
    <property type="match status" value="2"/>
</dbReference>
<comment type="similarity">
    <text evidence="2 15">Belongs to the cation transport ATPase (P-type) (TC 3.A.3) family. Type IB subfamily.</text>
</comment>
<dbReference type="PROSITE" id="PS01047">
    <property type="entry name" value="HMA_1"/>
    <property type="match status" value="2"/>
</dbReference>
<dbReference type="Proteomes" id="UP000198341">
    <property type="component" value="Chromosome 3"/>
</dbReference>
<feature type="domain" description="HMA" evidence="17">
    <location>
        <begin position="149"/>
        <end position="216"/>
    </location>
</feature>
<proteinExistence type="inferred from homology"/>
<dbReference type="AlphaFoldDB" id="K8ET80"/>
<dbReference type="Pfam" id="PF00403">
    <property type="entry name" value="HMA"/>
    <property type="match status" value="2"/>
</dbReference>
<dbReference type="Gene3D" id="3.40.1110.10">
    <property type="entry name" value="Calcium-transporting ATPase, cytoplasmic domain N"/>
    <property type="match status" value="1"/>
</dbReference>
<evidence type="ECO:0000256" key="7">
    <source>
        <dbReference type="ARBA" id="ARBA00022737"/>
    </source>
</evidence>
<dbReference type="GO" id="GO:0016020">
    <property type="term" value="C:membrane"/>
    <property type="evidence" value="ECO:0007669"/>
    <property type="project" value="UniProtKB-SubCell"/>
</dbReference>
<dbReference type="InterPro" id="IPR018303">
    <property type="entry name" value="ATPase_P-typ_P_site"/>
</dbReference>
<dbReference type="CDD" id="cd00371">
    <property type="entry name" value="HMA"/>
    <property type="match status" value="2"/>
</dbReference>
<dbReference type="CDD" id="cd02094">
    <property type="entry name" value="P-type_ATPase_Cu-like"/>
    <property type="match status" value="1"/>
</dbReference>
<evidence type="ECO:0000256" key="2">
    <source>
        <dbReference type="ARBA" id="ARBA00006024"/>
    </source>
</evidence>
<evidence type="ECO:0000256" key="8">
    <source>
        <dbReference type="ARBA" id="ARBA00022741"/>
    </source>
</evidence>
<comment type="subcellular location">
    <subcellularLocation>
        <location evidence="1 15">Membrane</location>
    </subcellularLocation>
</comment>
<dbReference type="RefSeq" id="XP_007514218.1">
    <property type="nucleotide sequence ID" value="XM_007514156.1"/>
</dbReference>
<dbReference type="PROSITE" id="PS00154">
    <property type="entry name" value="ATPASE_E1_E2"/>
    <property type="match status" value="1"/>
</dbReference>
<dbReference type="InterPro" id="IPR006122">
    <property type="entry name" value="HMA_Cu_ion-bd"/>
</dbReference>
<dbReference type="PRINTS" id="PR00119">
    <property type="entry name" value="CATATPASE"/>
</dbReference>
<dbReference type="EMBL" id="FO082276">
    <property type="protein sequence ID" value="CCO15655.1"/>
    <property type="molecule type" value="Genomic_DNA"/>
</dbReference>
<keyword evidence="9 15" id="KW-0067">ATP-binding</keyword>
<dbReference type="InterPro" id="IPR044492">
    <property type="entry name" value="P_typ_ATPase_HD_dom"/>
</dbReference>
<dbReference type="GeneID" id="19016989"/>
<evidence type="ECO:0000256" key="3">
    <source>
        <dbReference type="ARBA" id="ARBA00012517"/>
    </source>
</evidence>
<evidence type="ECO:0000256" key="15">
    <source>
        <dbReference type="RuleBase" id="RU362081"/>
    </source>
</evidence>
<dbReference type="GO" id="GO:0140581">
    <property type="term" value="F:P-type monovalent copper transporter activity"/>
    <property type="evidence" value="ECO:0007669"/>
    <property type="project" value="UniProtKB-EC"/>
</dbReference>
<keyword evidence="6 15" id="KW-0479">Metal-binding</keyword>
<keyword evidence="7" id="KW-0677">Repeat</keyword>
<dbReference type="PROSITE" id="PS50846">
    <property type="entry name" value="HMA_2"/>
    <property type="match status" value="2"/>
</dbReference>
<dbReference type="PANTHER" id="PTHR46594:SF4">
    <property type="entry name" value="P-TYPE CATION-TRANSPORTING ATPASE"/>
    <property type="match status" value="1"/>
</dbReference>
<evidence type="ECO:0000256" key="10">
    <source>
        <dbReference type="ARBA" id="ARBA00022967"/>
    </source>
</evidence>
<feature type="transmembrane region" description="Helical" evidence="15">
    <location>
        <begin position="869"/>
        <end position="889"/>
    </location>
</feature>
<dbReference type="SUPFAM" id="SSF81653">
    <property type="entry name" value="Calcium ATPase, transduction domain A"/>
    <property type="match status" value="1"/>
</dbReference>